<reference evidence="6 7" key="1">
    <citation type="submission" date="2019-10" db="EMBL/GenBank/DDBJ databases">
        <title>Georgenia wutianyii sp. nov. and Georgenia yuyongxinii sp. nov. isolated from plateau pika (Ochotona curzoniae) in the Qinghai-Tibet plateau of China.</title>
        <authorList>
            <person name="Tian Z."/>
        </authorList>
    </citation>
    <scope>NUCLEOTIDE SEQUENCE [LARGE SCALE GENOMIC DNA]</scope>
    <source>
        <strain evidence="6 7">DSM 21501</strain>
    </source>
</reference>
<keyword evidence="7" id="KW-1185">Reference proteome</keyword>
<dbReference type="GO" id="GO:0004518">
    <property type="term" value="F:nuclease activity"/>
    <property type="evidence" value="ECO:0007669"/>
    <property type="project" value="UniProtKB-KW"/>
</dbReference>
<evidence type="ECO:0000256" key="1">
    <source>
        <dbReference type="ARBA" id="ARBA00022722"/>
    </source>
</evidence>
<dbReference type="GO" id="GO:0016787">
    <property type="term" value="F:hydrolase activity"/>
    <property type="evidence" value="ECO:0007669"/>
    <property type="project" value="UniProtKB-KW"/>
</dbReference>
<name>A0A7J5UT24_9MICO</name>
<sequence length="132" mass="14292">MGVRYLLDTHVLLWLLGEPEIIPPEVRQELAEPGNDLLVSAVSAMETATKVRLGKLDVARPLVTTWSARVVEMGASELPLSTDAALLAGSLDWDHRDPFDRLLVAQAIEGNLILVTTDAAVRALGGLRTLGW</sequence>
<dbReference type="InterPro" id="IPR002716">
    <property type="entry name" value="PIN_dom"/>
</dbReference>
<dbReference type="PANTHER" id="PTHR36173">
    <property type="entry name" value="RIBONUCLEASE VAPC16-RELATED"/>
    <property type="match status" value="1"/>
</dbReference>
<dbReference type="GO" id="GO:0046872">
    <property type="term" value="F:metal ion binding"/>
    <property type="evidence" value="ECO:0007669"/>
    <property type="project" value="UniProtKB-KW"/>
</dbReference>
<keyword evidence="1" id="KW-0540">Nuclease</keyword>
<dbReference type="InterPro" id="IPR052919">
    <property type="entry name" value="TA_system_RNase"/>
</dbReference>
<evidence type="ECO:0000256" key="4">
    <source>
        <dbReference type="ARBA" id="ARBA00022842"/>
    </source>
</evidence>
<dbReference type="OrthoDB" id="9798990at2"/>
<feature type="domain" description="PIN" evidence="5">
    <location>
        <begin position="5"/>
        <end position="124"/>
    </location>
</feature>
<keyword evidence="2" id="KW-0479">Metal-binding</keyword>
<dbReference type="PANTHER" id="PTHR36173:SF2">
    <property type="entry name" value="RIBONUCLEASE VAPC16"/>
    <property type="match status" value="1"/>
</dbReference>
<accession>A0A7J5UT24</accession>
<evidence type="ECO:0000259" key="5">
    <source>
        <dbReference type="Pfam" id="PF01850"/>
    </source>
</evidence>
<dbReference type="SUPFAM" id="SSF88723">
    <property type="entry name" value="PIN domain-like"/>
    <property type="match status" value="1"/>
</dbReference>
<dbReference type="EMBL" id="WHJE01000017">
    <property type="protein sequence ID" value="KAE8765023.1"/>
    <property type="molecule type" value="Genomic_DNA"/>
</dbReference>
<dbReference type="AlphaFoldDB" id="A0A7J5UT24"/>
<evidence type="ECO:0000313" key="7">
    <source>
        <dbReference type="Proteomes" id="UP000451860"/>
    </source>
</evidence>
<organism evidence="6 7">
    <name type="scientific">Georgenia thermotolerans</name>
    <dbReference type="NCBI Taxonomy" id="527326"/>
    <lineage>
        <taxon>Bacteria</taxon>
        <taxon>Bacillati</taxon>
        <taxon>Actinomycetota</taxon>
        <taxon>Actinomycetes</taxon>
        <taxon>Micrococcales</taxon>
        <taxon>Bogoriellaceae</taxon>
        <taxon>Georgenia</taxon>
    </lineage>
</organism>
<proteinExistence type="predicted"/>
<dbReference type="InterPro" id="IPR029060">
    <property type="entry name" value="PIN-like_dom_sf"/>
</dbReference>
<dbReference type="Gene3D" id="3.40.50.1010">
    <property type="entry name" value="5'-nuclease"/>
    <property type="match status" value="1"/>
</dbReference>
<evidence type="ECO:0000256" key="3">
    <source>
        <dbReference type="ARBA" id="ARBA00022801"/>
    </source>
</evidence>
<dbReference type="Pfam" id="PF01850">
    <property type="entry name" value="PIN"/>
    <property type="match status" value="1"/>
</dbReference>
<keyword evidence="4" id="KW-0460">Magnesium</keyword>
<evidence type="ECO:0000313" key="6">
    <source>
        <dbReference type="EMBL" id="KAE8765023.1"/>
    </source>
</evidence>
<protein>
    <submittedName>
        <fullName evidence="6">PIN domain-containing protein</fullName>
    </submittedName>
</protein>
<dbReference type="Proteomes" id="UP000451860">
    <property type="component" value="Unassembled WGS sequence"/>
</dbReference>
<dbReference type="InterPro" id="IPR041705">
    <property type="entry name" value="PIN_Sll0205"/>
</dbReference>
<keyword evidence="3" id="KW-0378">Hydrolase</keyword>
<evidence type="ECO:0000256" key="2">
    <source>
        <dbReference type="ARBA" id="ARBA00022723"/>
    </source>
</evidence>
<dbReference type="CDD" id="cd09872">
    <property type="entry name" value="PIN_Sll0205-like"/>
    <property type="match status" value="1"/>
</dbReference>
<gene>
    <name evidence="6" type="ORF">GB883_05900</name>
</gene>
<comment type="caution">
    <text evidence="6">The sequence shown here is derived from an EMBL/GenBank/DDBJ whole genome shotgun (WGS) entry which is preliminary data.</text>
</comment>